<protein>
    <submittedName>
        <fullName evidence="3">Dihydroceramide delta-4 desaturase</fullName>
    </submittedName>
</protein>
<evidence type="ECO:0000313" key="3">
    <source>
        <dbReference type="EMBL" id="KMU72349.1"/>
    </source>
</evidence>
<dbReference type="EMBL" id="DS268127">
    <property type="protein sequence ID" value="KMU72349.1"/>
    <property type="molecule type" value="Genomic_DNA"/>
</dbReference>
<sequence length="81" mass="9078">MSALRSASARSQSSQTKTVPARAPPPSNSSVEDHFFWTYTEEPHKSRRQAIIKAHPEASSHFRLPAQPSYVIRRYSHGVSS</sequence>
<dbReference type="STRING" id="454286.A0A0J8QIZ7"/>
<gene>
    <name evidence="3" type="ORF">CISG_02997</name>
</gene>
<evidence type="ECO:0000313" key="4">
    <source>
        <dbReference type="Proteomes" id="UP000054559"/>
    </source>
</evidence>
<name>A0A0J8QIZ7_COCIT</name>
<evidence type="ECO:0000259" key="2">
    <source>
        <dbReference type="SMART" id="SM01269"/>
    </source>
</evidence>
<evidence type="ECO:0000256" key="1">
    <source>
        <dbReference type="SAM" id="MobiDB-lite"/>
    </source>
</evidence>
<dbReference type="InterPro" id="IPR013866">
    <property type="entry name" value="Sphingolipid_d4-desaturase_N"/>
</dbReference>
<reference evidence="4" key="1">
    <citation type="journal article" date="2010" name="Genome Res.">
        <title>Population genomic sequencing of Coccidioides fungi reveals recent hybridization and transposon control.</title>
        <authorList>
            <person name="Neafsey D.E."/>
            <person name="Barker B.M."/>
            <person name="Sharpton T.J."/>
            <person name="Stajich J.E."/>
            <person name="Park D.J."/>
            <person name="Whiston E."/>
            <person name="Hung C.-Y."/>
            <person name="McMahan C."/>
            <person name="White J."/>
            <person name="Sykes S."/>
            <person name="Heiman D."/>
            <person name="Young S."/>
            <person name="Zeng Q."/>
            <person name="Abouelleil A."/>
            <person name="Aftuck L."/>
            <person name="Bessette D."/>
            <person name="Brown A."/>
            <person name="FitzGerald M."/>
            <person name="Lui A."/>
            <person name="Macdonald J.P."/>
            <person name="Priest M."/>
            <person name="Orbach M.J."/>
            <person name="Galgiani J.N."/>
            <person name="Kirkland T.N."/>
            <person name="Cole G.T."/>
            <person name="Birren B.W."/>
            <person name="Henn M.R."/>
            <person name="Taylor J.W."/>
            <person name="Rounsley S.D."/>
        </authorList>
    </citation>
    <scope>NUCLEOTIDE SEQUENCE [LARGE SCALE GENOMIC DNA]</scope>
    <source>
        <strain evidence="4">RMSCC 3703</strain>
    </source>
</reference>
<feature type="domain" description="Sphingolipid delta4-desaturase N-terminal" evidence="2">
    <location>
        <begin position="30"/>
        <end position="68"/>
    </location>
</feature>
<feature type="compositionally biased region" description="Low complexity" evidence="1">
    <location>
        <begin position="1"/>
        <end position="15"/>
    </location>
</feature>
<dbReference type="AlphaFoldDB" id="A0A0J8QIZ7"/>
<proteinExistence type="predicted"/>
<dbReference type="SMART" id="SM01269">
    <property type="entry name" value="Lipid_DES"/>
    <property type="match status" value="1"/>
</dbReference>
<dbReference type="Pfam" id="PF08557">
    <property type="entry name" value="Lipid_DES"/>
    <property type="match status" value="1"/>
</dbReference>
<dbReference type="Proteomes" id="UP000054559">
    <property type="component" value="Unassembled WGS sequence"/>
</dbReference>
<feature type="region of interest" description="Disordered" evidence="1">
    <location>
        <begin position="1"/>
        <end position="32"/>
    </location>
</feature>
<accession>A0A0J8QIZ7</accession>
<organism evidence="3 4">
    <name type="scientific">Coccidioides immitis RMSCC 3703</name>
    <dbReference type="NCBI Taxonomy" id="454286"/>
    <lineage>
        <taxon>Eukaryota</taxon>
        <taxon>Fungi</taxon>
        <taxon>Dikarya</taxon>
        <taxon>Ascomycota</taxon>
        <taxon>Pezizomycotina</taxon>
        <taxon>Eurotiomycetes</taxon>
        <taxon>Eurotiomycetidae</taxon>
        <taxon>Onygenales</taxon>
        <taxon>Onygenaceae</taxon>
        <taxon>Coccidioides</taxon>
    </lineage>
</organism>
<dbReference type="OrthoDB" id="200948at2759"/>